<dbReference type="EMBL" id="UINC01057590">
    <property type="protein sequence ID" value="SVB78910.1"/>
    <property type="molecule type" value="Genomic_DNA"/>
</dbReference>
<feature type="non-terminal residue" evidence="1">
    <location>
        <position position="74"/>
    </location>
</feature>
<gene>
    <name evidence="1" type="ORF">METZ01_LOCUS231764</name>
</gene>
<accession>A0A382GV03</accession>
<name>A0A382GV03_9ZZZZ</name>
<protein>
    <submittedName>
        <fullName evidence="1">Uncharacterized protein</fullName>
    </submittedName>
</protein>
<proteinExistence type="predicted"/>
<reference evidence="1" key="1">
    <citation type="submission" date="2018-05" db="EMBL/GenBank/DDBJ databases">
        <authorList>
            <person name="Lanie J.A."/>
            <person name="Ng W.-L."/>
            <person name="Kazmierczak K.M."/>
            <person name="Andrzejewski T.M."/>
            <person name="Davidsen T.M."/>
            <person name="Wayne K.J."/>
            <person name="Tettelin H."/>
            <person name="Glass J.I."/>
            <person name="Rusch D."/>
            <person name="Podicherti R."/>
            <person name="Tsui H.-C.T."/>
            <person name="Winkler M.E."/>
        </authorList>
    </citation>
    <scope>NUCLEOTIDE SEQUENCE</scope>
</reference>
<organism evidence="1">
    <name type="scientific">marine metagenome</name>
    <dbReference type="NCBI Taxonomy" id="408172"/>
    <lineage>
        <taxon>unclassified sequences</taxon>
        <taxon>metagenomes</taxon>
        <taxon>ecological metagenomes</taxon>
    </lineage>
</organism>
<evidence type="ECO:0000313" key="1">
    <source>
        <dbReference type="EMBL" id="SVB78910.1"/>
    </source>
</evidence>
<dbReference type="AlphaFoldDB" id="A0A382GV03"/>
<sequence>MKSLFAGMLALVFSFLGSQKVSAAPISDSIKTIRAVGKEGQGNAAAAKAWQLLSMSDADALPEILAAIDGANPF</sequence>